<dbReference type="EnsemblPlants" id="KQL29562">
    <property type="protein sequence ID" value="KQL29562"/>
    <property type="gene ID" value="SETIT_020458mg"/>
</dbReference>
<dbReference type="AlphaFoldDB" id="K3Z1P0"/>
<reference evidence="1" key="2">
    <citation type="submission" date="2018-08" db="UniProtKB">
        <authorList>
            <consortium name="EnsemblPlants"/>
        </authorList>
    </citation>
    <scope>IDENTIFICATION</scope>
    <source>
        <strain evidence="1">Yugu1</strain>
    </source>
</reference>
<proteinExistence type="predicted"/>
<protein>
    <submittedName>
        <fullName evidence="1">Uncharacterized protein</fullName>
    </submittedName>
</protein>
<dbReference type="Gramene" id="KQL29562">
    <property type="protein sequence ID" value="KQL29562"/>
    <property type="gene ID" value="SETIT_020458mg"/>
</dbReference>
<organism evidence="1 2">
    <name type="scientific">Setaria italica</name>
    <name type="common">Foxtail millet</name>
    <name type="synonym">Panicum italicum</name>
    <dbReference type="NCBI Taxonomy" id="4555"/>
    <lineage>
        <taxon>Eukaryota</taxon>
        <taxon>Viridiplantae</taxon>
        <taxon>Streptophyta</taxon>
        <taxon>Embryophyta</taxon>
        <taxon>Tracheophyta</taxon>
        <taxon>Spermatophyta</taxon>
        <taxon>Magnoliopsida</taxon>
        <taxon>Liliopsida</taxon>
        <taxon>Poales</taxon>
        <taxon>Poaceae</taxon>
        <taxon>PACMAD clade</taxon>
        <taxon>Panicoideae</taxon>
        <taxon>Panicodae</taxon>
        <taxon>Paniceae</taxon>
        <taxon>Cenchrinae</taxon>
        <taxon>Setaria</taxon>
    </lineage>
</organism>
<dbReference type="Proteomes" id="UP000004995">
    <property type="component" value="Unassembled WGS sequence"/>
</dbReference>
<dbReference type="InParanoid" id="K3Z1P0"/>
<name>K3Z1P0_SETIT</name>
<keyword evidence="2" id="KW-1185">Reference proteome</keyword>
<accession>K3Z1P0</accession>
<evidence type="ECO:0000313" key="2">
    <source>
        <dbReference type="Proteomes" id="UP000004995"/>
    </source>
</evidence>
<dbReference type="EMBL" id="AGNK02000295">
    <property type="status" value="NOT_ANNOTATED_CDS"/>
    <property type="molecule type" value="Genomic_DNA"/>
</dbReference>
<reference evidence="2" key="1">
    <citation type="journal article" date="2012" name="Nat. Biotechnol.">
        <title>Reference genome sequence of the model plant Setaria.</title>
        <authorList>
            <person name="Bennetzen J.L."/>
            <person name="Schmutz J."/>
            <person name="Wang H."/>
            <person name="Percifield R."/>
            <person name="Hawkins J."/>
            <person name="Pontaroli A.C."/>
            <person name="Estep M."/>
            <person name="Feng L."/>
            <person name="Vaughn J.N."/>
            <person name="Grimwood J."/>
            <person name="Jenkins J."/>
            <person name="Barry K."/>
            <person name="Lindquist E."/>
            <person name="Hellsten U."/>
            <person name="Deshpande S."/>
            <person name="Wang X."/>
            <person name="Wu X."/>
            <person name="Mitros T."/>
            <person name="Triplett J."/>
            <person name="Yang X."/>
            <person name="Ye C.Y."/>
            <person name="Mauro-Herrera M."/>
            <person name="Wang L."/>
            <person name="Li P."/>
            <person name="Sharma M."/>
            <person name="Sharma R."/>
            <person name="Ronald P.C."/>
            <person name="Panaud O."/>
            <person name="Kellogg E.A."/>
            <person name="Brutnell T.P."/>
            <person name="Doust A.N."/>
            <person name="Tuskan G.A."/>
            <person name="Rokhsar D."/>
            <person name="Devos K.M."/>
        </authorList>
    </citation>
    <scope>NUCLEOTIDE SEQUENCE [LARGE SCALE GENOMIC DNA]</scope>
    <source>
        <strain evidence="2">cv. Yugu1</strain>
    </source>
</reference>
<dbReference type="HOGENOM" id="CLU_3176301_0_0_1"/>
<evidence type="ECO:0000313" key="1">
    <source>
        <dbReference type="EnsemblPlants" id="KQL29562"/>
    </source>
</evidence>
<sequence>MLKEKTRASLMIGSPTCNSPVSQRPARLPCLFVLLDQLLRCKQPYRQ</sequence>